<dbReference type="AlphaFoldDB" id="A0A382N5H3"/>
<name>A0A382N5H3_9ZZZZ</name>
<dbReference type="GO" id="GO:0015297">
    <property type="term" value="F:antiporter activity"/>
    <property type="evidence" value="ECO:0007669"/>
    <property type="project" value="InterPro"/>
</dbReference>
<dbReference type="InterPro" id="IPR038770">
    <property type="entry name" value="Na+/solute_symporter_sf"/>
</dbReference>
<feature type="non-terminal residue" evidence="7">
    <location>
        <position position="237"/>
    </location>
</feature>
<protein>
    <recommendedName>
        <fullName evidence="6">Cation/H+ exchanger transmembrane domain-containing protein</fullName>
    </recommendedName>
</protein>
<dbReference type="InterPro" id="IPR006153">
    <property type="entry name" value="Cation/H_exchanger_TM"/>
</dbReference>
<organism evidence="7">
    <name type="scientific">marine metagenome</name>
    <dbReference type="NCBI Taxonomy" id="408172"/>
    <lineage>
        <taxon>unclassified sequences</taxon>
        <taxon>metagenomes</taxon>
        <taxon>ecological metagenomes</taxon>
    </lineage>
</organism>
<proteinExistence type="predicted"/>
<dbReference type="GO" id="GO:0016020">
    <property type="term" value="C:membrane"/>
    <property type="evidence" value="ECO:0007669"/>
    <property type="project" value="UniProtKB-SubCell"/>
</dbReference>
<feature type="transmembrane region" description="Helical" evidence="5">
    <location>
        <begin position="91"/>
        <end position="113"/>
    </location>
</feature>
<dbReference type="Pfam" id="PF00999">
    <property type="entry name" value="Na_H_Exchanger"/>
    <property type="match status" value="1"/>
</dbReference>
<feature type="transmembrane region" description="Helical" evidence="5">
    <location>
        <begin position="35"/>
        <end position="52"/>
    </location>
</feature>
<keyword evidence="3 5" id="KW-1133">Transmembrane helix</keyword>
<dbReference type="EMBL" id="UINC01097920">
    <property type="protein sequence ID" value="SVC56020.1"/>
    <property type="molecule type" value="Genomic_DNA"/>
</dbReference>
<dbReference type="Gene3D" id="1.20.1530.20">
    <property type="match status" value="1"/>
</dbReference>
<reference evidence="7" key="1">
    <citation type="submission" date="2018-05" db="EMBL/GenBank/DDBJ databases">
        <authorList>
            <person name="Lanie J.A."/>
            <person name="Ng W.-L."/>
            <person name="Kazmierczak K.M."/>
            <person name="Andrzejewski T.M."/>
            <person name="Davidsen T.M."/>
            <person name="Wayne K.J."/>
            <person name="Tettelin H."/>
            <person name="Glass J.I."/>
            <person name="Rusch D."/>
            <person name="Podicherti R."/>
            <person name="Tsui H.-C.T."/>
            <person name="Winkler M.E."/>
        </authorList>
    </citation>
    <scope>NUCLEOTIDE SEQUENCE</scope>
</reference>
<gene>
    <name evidence="7" type="ORF">METZ01_LOCUS308874</name>
</gene>
<feature type="transmembrane region" description="Helical" evidence="5">
    <location>
        <begin position="120"/>
        <end position="142"/>
    </location>
</feature>
<sequence>MNKTILFRFSLTLVFGLLAAMPVYAGGGGWLIKPLGLMLGGAMVITIVLTWLKQANILSFIIMGIVMGLALGLQGSGLADHESHYPGISSILSGFQEIGIILVMFMAGVNFNLADITKRLGFIVSNGVGFIGLGLLFFYWAAMRFAGTDGFSESFFFSLCLVVPSSFLVSASLQFREDEDSLHGQIATGTTVIGTLLAVVLLAKLQATSGLQSGNGSAVSNLWLTEQILLLVVIVML</sequence>
<keyword evidence="2 5" id="KW-0812">Transmembrane</keyword>
<keyword evidence="4 5" id="KW-0472">Membrane</keyword>
<evidence type="ECO:0000313" key="7">
    <source>
        <dbReference type="EMBL" id="SVC56020.1"/>
    </source>
</evidence>
<evidence type="ECO:0000259" key="6">
    <source>
        <dbReference type="Pfam" id="PF00999"/>
    </source>
</evidence>
<evidence type="ECO:0000256" key="5">
    <source>
        <dbReference type="SAM" id="Phobius"/>
    </source>
</evidence>
<accession>A0A382N5H3</accession>
<evidence type="ECO:0000256" key="3">
    <source>
        <dbReference type="ARBA" id="ARBA00022989"/>
    </source>
</evidence>
<feature type="transmembrane region" description="Helical" evidence="5">
    <location>
        <begin position="57"/>
        <end position="79"/>
    </location>
</feature>
<feature type="transmembrane region" description="Helical" evidence="5">
    <location>
        <begin position="186"/>
        <end position="206"/>
    </location>
</feature>
<evidence type="ECO:0000256" key="4">
    <source>
        <dbReference type="ARBA" id="ARBA00023136"/>
    </source>
</evidence>
<evidence type="ECO:0000256" key="1">
    <source>
        <dbReference type="ARBA" id="ARBA00004141"/>
    </source>
</evidence>
<evidence type="ECO:0000256" key="2">
    <source>
        <dbReference type="ARBA" id="ARBA00022692"/>
    </source>
</evidence>
<feature type="domain" description="Cation/H+ exchanger transmembrane" evidence="6">
    <location>
        <begin position="43"/>
        <end position="235"/>
    </location>
</feature>
<dbReference type="GO" id="GO:1902600">
    <property type="term" value="P:proton transmembrane transport"/>
    <property type="evidence" value="ECO:0007669"/>
    <property type="project" value="InterPro"/>
</dbReference>
<comment type="subcellular location">
    <subcellularLocation>
        <location evidence="1">Membrane</location>
        <topology evidence="1">Multi-pass membrane protein</topology>
    </subcellularLocation>
</comment>